<dbReference type="EMBL" id="JBBUTH010000011">
    <property type="protein sequence ID" value="MEK8053223.1"/>
    <property type="molecule type" value="Genomic_DNA"/>
</dbReference>
<reference evidence="1 2" key="1">
    <citation type="submission" date="2024-04" db="EMBL/GenBank/DDBJ databases">
        <title>Novel species of the genus Ideonella isolated from streams.</title>
        <authorList>
            <person name="Lu H."/>
        </authorList>
    </citation>
    <scope>NUCLEOTIDE SEQUENCE [LARGE SCALE GENOMIC DNA]</scope>
    <source>
        <strain evidence="1 2">DXS22W</strain>
    </source>
</reference>
<protein>
    <submittedName>
        <fullName evidence="1">Uncharacterized protein</fullName>
    </submittedName>
</protein>
<dbReference type="Proteomes" id="UP001365405">
    <property type="component" value="Unassembled WGS sequence"/>
</dbReference>
<comment type="caution">
    <text evidence="1">The sequence shown here is derived from an EMBL/GenBank/DDBJ whole genome shotgun (WGS) entry which is preliminary data.</text>
</comment>
<keyword evidence="2" id="KW-1185">Reference proteome</keyword>
<organism evidence="1 2">
    <name type="scientific">Pseudaquabacterium inlustre</name>
    <dbReference type="NCBI Taxonomy" id="2984192"/>
    <lineage>
        <taxon>Bacteria</taxon>
        <taxon>Pseudomonadati</taxon>
        <taxon>Pseudomonadota</taxon>
        <taxon>Betaproteobacteria</taxon>
        <taxon>Burkholderiales</taxon>
        <taxon>Sphaerotilaceae</taxon>
        <taxon>Pseudaquabacterium</taxon>
    </lineage>
</organism>
<gene>
    <name evidence="1" type="ORF">AACH10_23410</name>
</gene>
<evidence type="ECO:0000313" key="1">
    <source>
        <dbReference type="EMBL" id="MEK8053223.1"/>
    </source>
</evidence>
<proteinExistence type="predicted"/>
<sequence>MFPSTQPLQPASDPRGLRAAMAAGGRGDAADASATHLSSLSPSMLQDLMRFEKRDGDRRELLEVLAAGMRHTQPLAIRLEAPGQEMTLSVYPSDGLVHSQQPVAEFLGSDLSRVQVLHVQPALSRPPRDAALLARMGQTLGYAPLGPVLWAVALTGARSALLPELAGQAAYRVAPGVNLGGLPMPRVLAACVQRLRRQTSNLREIADWPGLSREGAMRLLNALYLQSALIVSRSHPAATNEGWEGYQR</sequence>
<dbReference type="RefSeq" id="WP_341412965.1">
    <property type="nucleotide sequence ID" value="NZ_JBBUTH010000011.1"/>
</dbReference>
<name>A0ABU9CNN0_9BURK</name>
<accession>A0ABU9CNN0</accession>
<evidence type="ECO:0000313" key="2">
    <source>
        <dbReference type="Proteomes" id="UP001365405"/>
    </source>
</evidence>